<accession>A0ABT6C320</accession>
<dbReference type="InterPro" id="IPR029044">
    <property type="entry name" value="Nucleotide-diphossugar_trans"/>
</dbReference>
<dbReference type="Proteomes" id="UP001528912">
    <property type="component" value="Unassembled WGS sequence"/>
</dbReference>
<evidence type="ECO:0000313" key="4">
    <source>
        <dbReference type="Proteomes" id="UP001528912"/>
    </source>
</evidence>
<dbReference type="PANTHER" id="PTHR48090:SF7">
    <property type="entry name" value="RFBJ PROTEIN"/>
    <property type="match status" value="1"/>
</dbReference>
<dbReference type="Pfam" id="PF00535">
    <property type="entry name" value="Glycos_transf_2"/>
    <property type="match status" value="1"/>
</dbReference>
<organism evidence="3 4">
    <name type="scientific">Luteipulveratus flavus</name>
    <dbReference type="NCBI Taxonomy" id="3031728"/>
    <lineage>
        <taxon>Bacteria</taxon>
        <taxon>Bacillati</taxon>
        <taxon>Actinomycetota</taxon>
        <taxon>Actinomycetes</taxon>
        <taxon>Micrococcales</taxon>
        <taxon>Dermacoccaceae</taxon>
        <taxon>Luteipulveratus</taxon>
    </lineage>
</organism>
<dbReference type="InterPro" id="IPR050256">
    <property type="entry name" value="Glycosyltransferase_2"/>
</dbReference>
<gene>
    <name evidence="3" type="ORF">P4R38_00295</name>
</gene>
<dbReference type="CDD" id="cd04179">
    <property type="entry name" value="DPM_DPG-synthase_like"/>
    <property type="match status" value="1"/>
</dbReference>
<feature type="domain" description="Glycosyltransferase 2-like" evidence="2">
    <location>
        <begin position="4"/>
        <end position="151"/>
    </location>
</feature>
<evidence type="ECO:0000313" key="3">
    <source>
        <dbReference type="EMBL" id="MDF8262682.1"/>
    </source>
</evidence>
<evidence type="ECO:0000259" key="2">
    <source>
        <dbReference type="Pfam" id="PF00535"/>
    </source>
</evidence>
<dbReference type="SUPFAM" id="SSF53448">
    <property type="entry name" value="Nucleotide-diphospho-sugar transferases"/>
    <property type="match status" value="1"/>
</dbReference>
<dbReference type="RefSeq" id="WP_277190435.1">
    <property type="nucleotide sequence ID" value="NZ_JAROAV010000001.1"/>
</dbReference>
<dbReference type="InterPro" id="IPR001173">
    <property type="entry name" value="Glyco_trans_2-like"/>
</dbReference>
<keyword evidence="4" id="KW-1185">Reference proteome</keyword>
<reference evidence="3 4" key="1">
    <citation type="submission" date="2023-03" db="EMBL/GenBank/DDBJ databases">
        <title>YIM 133296 draft genome.</title>
        <authorList>
            <person name="Xiong L."/>
        </authorList>
    </citation>
    <scope>NUCLEOTIDE SEQUENCE [LARGE SCALE GENOMIC DNA]</scope>
    <source>
        <strain evidence="3 4">YIM 133296</strain>
    </source>
</reference>
<dbReference type="EMBL" id="JAROAV010000001">
    <property type="protein sequence ID" value="MDF8262682.1"/>
    <property type="molecule type" value="Genomic_DNA"/>
</dbReference>
<dbReference type="PANTHER" id="PTHR48090">
    <property type="entry name" value="UNDECAPRENYL-PHOSPHATE 4-DEOXY-4-FORMAMIDO-L-ARABINOSE TRANSFERASE-RELATED"/>
    <property type="match status" value="1"/>
</dbReference>
<proteinExistence type="inferred from homology"/>
<comment type="caution">
    <text evidence="3">The sequence shown here is derived from an EMBL/GenBank/DDBJ whole genome shotgun (WGS) entry which is preliminary data.</text>
</comment>
<evidence type="ECO:0000256" key="1">
    <source>
        <dbReference type="ARBA" id="ARBA00006739"/>
    </source>
</evidence>
<dbReference type="Gene3D" id="3.90.550.10">
    <property type="entry name" value="Spore Coat Polysaccharide Biosynthesis Protein SpsA, Chain A"/>
    <property type="match status" value="1"/>
</dbReference>
<comment type="similarity">
    <text evidence="1">Belongs to the glycosyltransferase 2 family.</text>
</comment>
<sequence length="215" mass="22659">MIDVILPCLDEAPALPRVLADVPAGLRPLVVDNGSTDGSAEIAAGLGAQVVRCAEPGYGAACHAGLLASTTEVIAFCDCDGSLRLADVADLARPVLDGSADMALGRRVAVSRDAWPPHARLANAVLARRLRQLGLPVHDVSPARVVRRDALLALGVSDRRSGYPLELLVRAARAGWRVAERNVDYHPRVGRSKVTGSVLGTVRAVRDMSVVLARD</sequence>
<name>A0ABT6C320_9MICO</name>
<protein>
    <submittedName>
        <fullName evidence="3">Glycosyltransferase family 2 protein</fullName>
    </submittedName>
</protein>